<name>A0A182QKJ2_9DIPT</name>
<organism evidence="1 2">
    <name type="scientific">Anopheles farauti</name>
    <dbReference type="NCBI Taxonomy" id="69004"/>
    <lineage>
        <taxon>Eukaryota</taxon>
        <taxon>Metazoa</taxon>
        <taxon>Ecdysozoa</taxon>
        <taxon>Arthropoda</taxon>
        <taxon>Hexapoda</taxon>
        <taxon>Insecta</taxon>
        <taxon>Pterygota</taxon>
        <taxon>Neoptera</taxon>
        <taxon>Endopterygota</taxon>
        <taxon>Diptera</taxon>
        <taxon>Nematocera</taxon>
        <taxon>Culicoidea</taxon>
        <taxon>Culicidae</taxon>
        <taxon>Anophelinae</taxon>
        <taxon>Anopheles</taxon>
    </lineage>
</organism>
<evidence type="ECO:0000313" key="1">
    <source>
        <dbReference type="EnsemblMetazoa" id="AFAF012086-PA"/>
    </source>
</evidence>
<evidence type="ECO:0000313" key="2">
    <source>
        <dbReference type="Proteomes" id="UP000075886"/>
    </source>
</evidence>
<reference evidence="2" key="1">
    <citation type="submission" date="2014-01" db="EMBL/GenBank/DDBJ databases">
        <title>The Genome Sequence of Anopheles farauti FAR1 (V2).</title>
        <authorList>
            <consortium name="The Broad Institute Genomics Platform"/>
            <person name="Neafsey D.E."/>
            <person name="Besansky N."/>
            <person name="Howell P."/>
            <person name="Walton C."/>
            <person name="Young S.K."/>
            <person name="Zeng Q."/>
            <person name="Gargeya S."/>
            <person name="Fitzgerald M."/>
            <person name="Haas B."/>
            <person name="Abouelleil A."/>
            <person name="Allen A.W."/>
            <person name="Alvarado L."/>
            <person name="Arachchi H.M."/>
            <person name="Berlin A.M."/>
            <person name="Chapman S.B."/>
            <person name="Gainer-Dewar J."/>
            <person name="Goldberg J."/>
            <person name="Griggs A."/>
            <person name="Gujja S."/>
            <person name="Hansen M."/>
            <person name="Howarth C."/>
            <person name="Imamovic A."/>
            <person name="Ireland A."/>
            <person name="Larimer J."/>
            <person name="McCowan C."/>
            <person name="Murphy C."/>
            <person name="Pearson M."/>
            <person name="Poon T.W."/>
            <person name="Priest M."/>
            <person name="Roberts A."/>
            <person name="Saif S."/>
            <person name="Shea T."/>
            <person name="Sisk P."/>
            <person name="Sykes S."/>
            <person name="Wortman J."/>
            <person name="Nusbaum C."/>
            <person name="Birren B."/>
        </authorList>
    </citation>
    <scope>NUCLEOTIDE SEQUENCE [LARGE SCALE GENOMIC DNA]</scope>
    <source>
        <strain evidence="2">FAR1</strain>
    </source>
</reference>
<accession>A0A182QKJ2</accession>
<dbReference type="Proteomes" id="UP000075886">
    <property type="component" value="Unassembled WGS sequence"/>
</dbReference>
<dbReference type="VEuPathDB" id="VectorBase:AFAF012086"/>
<reference evidence="1" key="2">
    <citation type="submission" date="2020-05" db="UniProtKB">
        <authorList>
            <consortium name="EnsemblMetazoa"/>
        </authorList>
    </citation>
    <scope>IDENTIFICATION</scope>
    <source>
        <strain evidence="1">FAR1</strain>
    </source>
</reference>
<dbReference type="EMBL" id="AXCN02000388">
    <property type="status" value="NOT_ANNOTATED_CDS"/>
    <property type="molecule type" value="Genomic_DNA"/>
</dbReference>
<protein>
    <submittedName>
        <fullName evidence="1">Uncharacterized protein</fullName>
    </submittedName>
</protein>
<sequence length="294" mass="32297">MYWANPNVPMREARGAKKIPLATPPNRAFQPSSTRTYRHDRYLVLVRQHQVRFLVKLFRQQQIEPAVVVAQKLHHVRARERVRRRFQPQRVQEVHQHLMGGDLGQIVQVEFFVSFFSTDTSRTTVVFIVLPPLLLATPPAPPLIVVGPCCCSSSLPESNDSPISSDCLPMPPLAVAPTPPTPVSSTALSVPSPFVVVVIVVDVGGPDPIRMLPLERTTTVAGCPTPDAVFLKPPSTLCVLESFGLPGVPPVVAFAADVPPFALPSADWSPPLSPSSLMLSFYFSPIRPINRHNY</sequence>
<proteinExistence type="predicted"/>
<keyword evidence="2" id="KW-1185">Reference proteome</keyword>
<dbReference type="EnsemblMetazoa" id="AFAF012086-RA">
    <property type="protein sequence ID" value="AFAF012086-PA"/>
    <property type="gene ID" value="AFAF012086"/>
</dbReference>
<dbReference type="AlphaFoldDB" id="A0A182QKJ2"/>